<dbReference type="Proteomes" id="UP000784294">
    <property type="component" value="Unassembled WGS sequence"/>
</dbReference>
<evidence type="ECO:0000313" key="3">
    <source>
        <dbReference type="Proteomes" id="UP000784294"/>
    </source>
</evidence>
<name>A0A448X4K5_9PLAT</name>
<protein>
    <submittedName>
        <fullName evidence="2">Uncharacterized protein</fullName>
    </submittedName>
</protein>
<keyword evidence="3" id="KW-1185">Reference proteome</keyword>
<sequence>MTILRDPPVKLWPRVTEEQSGRVGPDKGGGAQLLGPDGSLVGWPNAKQPRGVWPSVRKRRADERVPA</sequence>
<gene>
    <name evidence="2" type="ORF">PXEA_LOCUS21356</name>
</gene>
<comment type="caution">
    <text evidence="2">The sequence shown here is derived from an EMBL/GenBank/DDBJ whole genome shotgun (WGS) entry which is preliminary data.</text>
</comment>
<dbReference type="EMBL" id="CAAALY010090961">
    <property type="protein sequence ID" value="VEL27916.1"/>
    <property type="molecule type" value="Genomic_DNA"/>
</dbReference>
<accession>A0A448X4K5</accession>
<feature type="region of interest" description="Disordered" evidence="1">
    <location>
        <begin position="16"/>
        <end position="67"/>
    </location>
</feature>
<organism evidence="2 3">
    <name type="scientific">Protopolystoma xenopodis</name>
    <dbReference type="NCBI Taxonomy" id="117903"/>
    <lineage>
        <taxon>Eukaryota</taxon>
        <taxon>Metazoa</taxon>
        <taxon>Spiralia</taxon>
        <taxon>Lophotrochozoa</taxon>
        <taxon>Platyhelminthes</taxon>
        <taxon>Monogenea</taxon>
        <taxon>Polyopisthocotylea</taxon>
        <taxon>Polystomatidea</taxon>
        <taxon>Polystomatidae</taxon>
        <taxon>Protopolystoma</taxon>
    </lineage>
</organism>
<dbReference type="AlphaFoldDB" id="A0A448X4K5"/>
<evidence type="ECO:0000256" key="1">
    <source>
        <dbReference type="SAM" id="MobiDB-lite"/>
    </source>
</evidence>
<evidence type="ECO:0000313" key="2">
    <source>
        <dbReference type="EMBL" id="VEL27916.1"/>
    </source>
</evidence>
<reference evidence="2" key="1">
    <citation type="submission" date="2018-11" db="EMBL/GenBank/DDBJ databases">
        <authorList>
            <consortium name="Pathogen Informatics"/>
        </authorList>
    </citation>
    <scope>NUCLEOTIDE SEQUENCE</scope>
</reference>
<proteinExistence type="predicted"/>